<dbReference type="Proteomes" id="UP001157502">
    <property type="component" value="Chromosome 10"/>
</dbReference>
<accession>A0ACC2GQS0</accession>
<evidence type="ECO:0000313" key="2">
    <source>
        <dbReference type="Proteomes" id="UP001157502"/>
    </source>
</evidence>
<organism evidence="1 2">
    <name type="scientific">Dallia pectoralis</name>
    <name type="common">Alaska blackfish</name>
    <dbReference type="NCBI Taxonomy" id="75939"/>
    <lineage>
        <taxon>Eukaryota</taxon>
        <taxon>Metazoa</taxon>
        <taxon>Chordata</taxon>
        <taxon>Craniata</taxon>
        <taxon>Vertebrata</taxon>
        <taxon>Euteleostomi</taxon>
        <taxon>Actinopterygii</taxon>
        <taxon>Neopterygii</taxon>
        <taxon>Teleostei</taxon>
        <taxon>Protacanthopterygii</taxon>
        <taxon>Esociformes</taxon>
        <taxon>Umbridae</taxon>
        <taxon>Dallia</taxon>
    </lineage>
</organism>
<gene>
    <name evidence="1" type="ORF">DPEC_G00124230</name>
</gene>
<reference evidence="1" key="1">
    <citation type="submission" date="2021-05" db="EMBL/GenBank/DDBJ databases">
        <authorList>
            <person name="Pan Q."/>
            <person name="Jouanno E."/>
            <person name="Zahm M."/>
            <person name="Klopp C."/>
            <person name="Cabau C."/>
            <person name="Louis A."/>
            <person name="Berthelot C."/>
            <person name="Parey E."/>
            <person name="Roest Crollius H."/>
            <person name="Montfort J."/>
            <person name="Robinson-Rechavi M."/>
            <person name="Bouchez O."/>
            <person name="Lampietro C."/>
            <person name="Lopez Roques C."/>
            <person name="Donnadieu C."/>
            <person name="Postlethwait J."/>
            <person name="Bobe J."/>
            <person name="Dillon D."/>
            <person name="Chandos A."/>
            <person name="von Hippel F."/>
            <person name="Guiguen Y."/>
        </authorList>
    </citation>
    <scope>NUCLEOTIDE SEQUENCE</scope>
    <source>
        <strain evidence="1">YG-Jan2019</strain>
    </source>
</reference>
<proteinExistence type="predicted"/>
<evidence type="ECO:0000313" key="1">
    <source>
        <dbReference type="EMBL" id="KAJ8006049.1"/>
    </source>
</evidence>
<keyword evidence="2" id="KW-1185">Reference proteome</keyword>
<comment type="caution">
    <text evidence="1">The sequence shown here is derived from an EMBL/GenBank/DDBJ whole genome shotgun (WGS) entry which is preliminary data.</text>
</comment>
<name>A0ACC2GQS0_DALPE</name>
<sequence>MFSPWISSLQLILIALFWRGIFTVSLTAGTVPLLDSNVPQTLSRSAVITGDSLVEKVEILTPIDLQLSCTCNANPNKLPNVTGFWRKDGIEIDNSRLTVLLEKEQYNLKREFSIDGDNLGNYSCVFYVGDKESRIDFYLTAPEMEGKQDKPVIAYVGDSVTMACKIKHLPNAWIWYKANGTQQELINATTDPLHYKMVVDGNATKLTLKNLKELDSGVYICSAVYNIKASVKQMEVRVISFMEPLKPFIAIVAEVILLVTLILFFERWGSKKSDDLPAENMIPVDQLDKLTQDDNNGMGESNARQRNV</sequence>
<dbReference type="EMBL" id="CM055737">
    <property type="protein sequence ID" value="KAJ8006049.1"/>
    <property type="molecule type" value="Genomic_DNA"/>
</dbReference>
<protein>
    <submittedName>
        <fullName evidence="1">Uncharacterized protein</fullName>
    </submittedName>
</protein>